<dbReference type="Proteomes" id="UP000218151">
    <property type="component" value="Unassembled WGS sequence"/>
</dbReference>
<dbReference type="AlphaFoldDB" id="A0A2A2SKH1"/>
<comment type="caution">
    <text evidence="2">The sequence shown here is derived from an EMBL/GenBank/DDBJ whole genome shotgun (WGS) entry which is preliminary data.</text>
</comment>
<dbReference type="PANTHER" id="PTHR42993:SF1">
    <property type="entry name" value="MAOC-LIKE DEHYDRATASE DOMAIN-CONTAINING PROTEIN"/>
    <property type="match status" value="1"/>
</dbReference>
<feature type="domain" description="MaoC-like" evidence="1">
    <location>
        <begin position="12"/>
        <end position="127"/>
    </location>
</feature>
<reference evidence="3" key="1">
    <citation type="submission" date="2017-09" db="EMBL/GenBank/DDBJ databases">
        <authorList>
            <person name="Feng G."/>
            <person name="Zhu H."/>
        </authorList>
    </citation>
    <scope>NUCLEOTIDE SEQUENCE [LARGE SCALE GENOMIC DNA]</scope>
    <source>
        <strain evidence="3">1PNM-20</strain>
    </source>
</reference>
<dbReference type="OrthoDB" id="9801735at2"/>
<dbReference type="EMBL" id="NSLI01000001">
    <property type="protein sequence ID" value="PAX09725.1"/>
    <property type="molecule type" value="Genomic_DNA"/>
</dbReference>
<evidence type="ECO:0000313" key="2">
    <source>
        <dbReference type="EMBL" id="PAX09725.1"/>
    </source>
</evidence>
<dbReference type="CDD" id="cd03450">
    <property type="entry name" value="NodN"/>
    <property type="match status" value="1"/>
</dbReference>
<protein>
    <submittedName>
        <fullName evidence="2">Nodulation protein NodN</fullName>
    </submittedName>
</protein>
<name>A0A2A2SKH1_9SPHN</name>
<dbReference type="PANTHER" id="PTHR42993">
    <property type="entry name" value="MAOC-LIKE DEHYDRATASE DOMAIN-CONTAINING PROTEIN"/>
    <property type="match status" value="1"/>
</dbReference>
<dbReference type="InterPro" id="IPR002539">
    <property type="entry name" value="MaoC-like_dom"/>
</dbReference>
<proteinExistence type="predicted"/>
<sequence length="152" mass="16855">MATFTAKQMKARIGTETVSDWVEVTQAMIDKFADATGDHQFIHVDPERAKLTPFGGTIAHGFLTLSLMPLLSSKVADAPQLEGAKMGVNYGGNKIRFINPVRSGARVRGRFKLLDFDEKRPGQFQQTNEFTVEIEGEDKPALIAEWIAQVFV</sequence>
<dbReference type="Pfam" id="PF01575">
    <property type="entry name" value="MaoC_dehydratas"/>
    <property type="match status" value="1"/>
</dbReference>
<evidence type="ECO:0000313" key="3">
    <source>
        <dbReference type="Proteomes" id="UP000218151"/>
    </source>
</evidence>
<gene>
    <name evidence="2" type="ORF">CKY28_03070</name>
</gene>
<dbReference type="InterPro" id="IPR029069">
    <property type="entry name" value="HotDog_dom_sf"/>
</dbReference>
<dbReference type="InterPro" id="IPR039375">
    <property type="entry name" value="NodN-like"/>
</dbReference>
<evidence type="ECO:0000259" key="1">
    <source>
        <dbReference type="Pfam" id="PF01575"/>
    </source>
</evidence>
<organism evidence="2 3">
    <name type="scientific">Sphingomonas lenta</name>
    <dbReference type="NCBI Taxonomy" id="1141887"/>
    <lineage>
        <taxon>Bacteria</taxon>
        <taxon>Pseudomonadati</taxon>
        <taxon>Pseudomonadota</taxon>
        <taxon>Alphaproteobacteria</taxon>
        <taxon>Sphingomonadales</taxon>
        <taxon>Sphingomonadaceae</taxon>
        <taxon>Sphingomonas</taxon>
    </lineage>
</organism>
<dbReference type="Gene3D" id="3.10.129.10">
    <property type="entry name" value="Hotdog Thioesterase"/>
    <property type="match status" value="1"/>
</dbReference>
<dbReference type="SUPFAM" id="SSF54637">
    <property type="entry name" value="Thioesterase/thiol ester dehydrase-isomerase"/>
    <property type="match status" value="1"/>
</dbReference>
<accession>A0A2A2SKH1</accession>
<keyword evidence="3" id="KW-1185">Reference proteome</keyword>